<keyword evidence="1" id="KW-0175">Coiled coil</keyword>
<keyword evidence="3" id="KW-1185">Reference proteome</keyword>
<gene>
    <name evidence="2" type="ORF">ABVT43_17725</name>
</gene>
<sequence length="315" mass="36905">MIDRDNSSSKLYSKRAGDLIDNFQFGSEQQKLKVNRRPRGRTAGALPCNNPNIDFKDVRKRARRFVGNKAFYGDVMERAISNSSKVVQSNHTNAIHESLGYCYRTRLGIERDIAAWIVLFSTVNLTAVSDRNWFKCYVNLQRVEEMTGYLSLSRGSRFLELYRKTDLLRVTYKKSNRNKERKYCEIFISRRAFELAGVSRSELDGEIERKKRNDKRRLLQPNSIEHEKARAMAKKANRHLYVIQKENYKRKKQQAKESVKSKQDKLRNQEFKREAIELLASLQKSYPDKSVQELKDLLIRRHPVYAYALGSSPPR</sequence>
<dbReference type="RefSeq" id="WP_353897570.1">
    <property type="nucleotide sequence ID" value="NZ_JBEVCJ010000031.1"/>
</dbReference>
<comment type="caution">
    <text evidence="2">The sequence shown here is derived from an EMBL/GenBank/DDBJ whole genome shotgun (WGS) entry which is preliminary data.</text>
</comment>
<evidence type="ECO:0000256" key="1">
    <source>
        <dbReference type="SAM" id="Coils"/>
    </source>
</evidence>
<evidence type="ECO:0000313" key="2">
    <source>
        <dbReference type="EMBL" id="MET1256987.1"/>
    </source>
</evidence>
<evidence type="ECO:0000313" key="3">
    <source>
        <dbReference type="Proteomes" id="UP001548189"/>
    </source>
</evidence>
<dbReference type="EMBL" id="JBEVCJ010000031">
    <property type="protein sequence ID" value="MET1256987.1"/>
    <property type="molecule type" value="Genomic_DNA"/>
</dbReference>
<dbReference type="Proteomes" id="UP001548189">
    <property type="component" value="Unassembled WGS sequence"/>
</dbReference>
<accession>A0ABV2BZN4</accession>
<evidence type="ECO:0008006" key="4">
    <source>
        <dbReference type="Google" id="ProtNLM"/>
    </source>
</evidence>
<feature type="coiled-coil region" evidence="1">
    <location>
        <begin position="245"/>
        <end position="272"/>
    </location>
</feature>
<protein>
    <recommendedName>
        <fullName evidence="4">Replication initiation protein</fullName>
    </recommendedName>
</protein>
<proteinExistence type="predicted"/>
<reference evidence="2 3" key="1">
    <citation type="submission" date="2024-06" db="EMBL/GenBank/DDBJ databases">
        <authorList>
            <person name="Li F."/>
        </authorList>
    </citation>
    <scope>NUCLEOTIDE SEQUENCE [LARGE SCALE GENOMIC DNA]</scope>
    <source>
        <strain evidence="2 3">GXAS 311</strain>
    </source>
</reference>
<name>A0ABV2BZN4_9GAMM</name>
<organism evidence="2 3">
    <name type="scientific">Aliikangiella maris</name>
    <dbReference type="NCBI Taxonomy" id="3162458"/>
    <lineage>
        <taxon>Bacteria</taxon>
        <taxon>Pseudomonadati</taxon>
        <taxon>Pseudomonadota</taxon>
        <taxon>Gammaproteobacteria</taxon>
        <taxon>Oceanospirillales</taxon>
        <taxon>Pleioneaceae</taxon>
        <taxon>Aliikangiella</taxon>
    </lineage>
</organism>